<sequence>MTSTHHPDDEHWMRLALDLAVRGQGYVEPNPMVGCVLVKDGVCIARGYHHVFGGPHAEVDALQSLRSPDEAAGATAYVTLEPCCHHGKTPPCSEALIRAGVTRVVVAMRDPFPKVDGGGIRQLRQAGIEVTLDVLKADAEALLAPYLKRVRTGTPWVIAKWAMTADGRIATVSRQSQWITGAESRRRVHRLRGRVDAIITAMGTVEADDPMLNSRLMDADGTPMTPPRVAKRVVFCRRRLPALQSKLIHTADAIETWLFTSPLVDGERLAALRQRGARVFALDSDDPQSMVRQTLQRLGEQDMTNVMIEGGAALLGSFWDPTSGECLVDEFHVYIGAKLFGGVTAPGPIAGAGLGPIDLATKLALSQVDRFEDDVRLVYRRALG</sequence>
<keyword evidence="7 12" id="KW-0479">Metal-binding</keyword>
<comment type="similarity">
    <text evidence="4 12">In the N-terminal section; belongs to the cytidine and deoxycytidylate deaminase family.</text>
</comment>
<dbReference type="EC" id="1.1.1.193" evidence="12"/>
<keyword evidence="8 12" id="KW-0862">Zinc</keyword>
<dbReference type="PROSITE" id="PS00903">
    <property type="entry name" value="CYT_DCMP_DEAMINASES_1"/>
    <property type="match status" value="1"/>
</dbReference>
<evidence type="ECO:0000256" key="2">
    <source>
        <dbReference type="ARBA" id="ARBA00004882"/>
    </source>
</evidence>
<dbReference type="InterPro" id="IPR016193">
    <property type="entry name" value="Cytidine_deaminase-like"/>
</dbReference>
<dbReference type="InterPro" id="IPR024072">
    <property type="entry name" value="DHFR-like_dom_sf"/>
</dbReference>
<evidence type="ECO:0000256" key="5">
    <source>
        <dbReference type="ARBA" id="ARBA00007417"/>
    </source>
</evidence>
<keyword evidence="12" id="KW-0378">Hydrolase</keyword>
<dbReference type="PANTHER" id="PTHR38011">
    <property type="entry name" value="DIHYDROFOLATE REDUCTASE FAMILY PROTEIN (AFU_ORTHOLOGUE AFUA_8G06820)"/>
    <property type="match status" value="1"/>
</dbReference>
<accession>A0ABX5XQY3</accession>
<dbReference type="Gene3D" id="3.40.140.10">
    <property type="entry name" value="Cytidine Deaminase, domain 2"/>
    <property type="match status" value="1"/>
</dbReference>
<comment type="pathway">
    <text evidence="3 12">Cofactor biosynthesis; riboflavin biosynthesis; 5-amino-6-(D-ribitylamino)uracil from GTP: step 3/4.</text>
</comment>
<dbReference type="Gene3D" id="3.40.430.10">
    <property type="entry name" value="Dihydrofolate Reductase, subunit A"/>
    <property type="match status" value="1"/>
</dbReference>
<comment type="similarity">
    <text evidence="5 12">In the C-terminal section; belongs to the HTP reductase family.</text>
</comment>
<name>A0ABX5XQY3_9BACT</name>
<evidence type="ECO:0000313" key="15">
    <source>
        <dbReference type="Proteomes" id="UP000318081"/>
    </source>
</evidence>
<dbReference type="Proteomes" id="UP000318081">
    <property type="component" value="Chromosome"/>
</dbReference>
<proteinExistence type="inferred from homology"/>
<keyword evidence="11" id="KW-0511">Multifunctional enzyme</keyword>
<keyword evidence="10 12" id="KW-0560">Oxidoreductase</keyword>
<evidence type="ECO:0000256" key="7">
    <source>
        <dbReference type="ARBA" id="ARBA00022723"/>
    </source>
</evidence>
<dbReference type="PIRSF" id="PIRSF006769">
    <property type="entry name" value="RibD"/>
    <property type="match status" value="1"/>
</dbReference>
<evidence type="ECO:0000313" key="14">
    <source>
        <dbReference type="EMBL" id="QDV84403.1"/>
    </source>
</evidence>
<dbReference type="InterPro" id="IPR002125">
    <property type="entry name" value="CMP_dCMP_dom"/>
</dbReference>
<dbReference type="CDD" id="cd01284">
    <property type="entry name" value="Riboflavin_deaminase-reductase"/>
    <property type="match status" value="1"/>
</dbReference>
<dbReference type="InterPro" id="IPR016192">
    <property type="entry name" value="APOBEC/CMP_deaminase_Zn-bd"/>
</dbReference>
<evidence type="ECO:0000256" key="10">
    <source>
        <dbReference type="ARBA" id="ARBA00023002"/>
    </source>
</evidence>
<dbReference type="SUPFAM" id="SSF53597">
    <property type="entry name" value="Dihydrofolate reductase-like"/>
    <property type="match status" value="1"/>
</dbReference>
<dbReference type="InterPro" id="IPR004794">
    <property type="entry name" value="Eubact_RibD"/>
</dbReference>
<keyword evidence="15" id="KW-1185">Reference proteome</keyword>
<evidence type="ECO:0000256" key="9">
    <source>
        <dbReference type="ARBA" id="ARBA00022857"/>
    </source>
</evidence>
<dbReference type="NCBIfam" id="TIGR00326">
    <property type="entry name" value="eubact_ribD"/>
    <property type="match status" value="1"/>
</dbReference>
<evidence type="ECO:0000256" key="1">
    <source>
        <dbReference type="ARBA" id="ARBA00002151"/>
    </source>
</evidence>
<comment type="catalytic activity">
    <reaction evidence="12">
        <text>5-amino-6-(5-phospho-D-ribitylamino)uracil + NADP(+) = 5-amino-6-(5-phospho-D-ribosylamino)uracil + NADPH + H(+)</text>
        <dbReference type="Rhea" id="RHEA:17845"/>
        <dbReference type="ChEBI" id="CHEBI:15378"/>
        <dbReference type="ChEBI" id="CHEBI:57783"/>
        <dbReference type="ChEBI" id="CHEBI:58349"/>
        <dbReference type="ChEBI" id="CHEBI:58421"/>
        <dbReference type="ChEBI" id="CHEBI:58453"/>
        <dbReference type="EC" id="1.1.1.193"/>
    </reaction>
</comment>
<evidence type="ECO:0000256" key="11">
    <source>
        <dbReference type="ARBA" id="ARBA00023268"/>
    </source>
</evidence>
<protein>
    <recommendedName>
        <fullName evidence="12">Riboflavin biosynthesis protein RibD</fullName>
    </recommendedName>
    <domain>
        <recommendedName>
            <fullName evidence="12">Diaminohydroxyphosphoribosylaminopyrimidine deaminase</fullName>
            <shortName evidence="12">DRAP deaminase</shortName>
            <ecNumber evidence="12">3.5.4.26</ecNumber>
        </recommendedName>
        <alternativeName>
            <fullName evidence="12">Riboflavin-specific deaminase</fullName>
        </alternativeName>
    </domain>
    <domain>
        <recommendedName>
            <fullName evidence="12">5-amino-6-(5-phosphoribosylamino)uracil reductase</fullName>
            <ecNumber evidence="12">1.1.1.193</ecNumber>
        </recommendedName>
        <alternativeName>
            <fullName evidence="12">HTP reductase</fullName>
        </alternativeName>
    </domain>
</protein>
<dbReference type="InterPro" id="IPR002734">
    <property type="entry name" value="RibDG_C"/>
</dbReference>
<evidence type="ECO:0000256" key="12">
    <source>
        <dbReference type="PIRNR" id="PIRNR006769"/>
    </source>
</evidence>
<keyword evidence="9 12" id="KW-0521">NADP</keyword>
<dbReference type="Pfam" id="PF01872">
    <property type="entry name" value="RibD_C"/>
    <property type="match status" value="1"/>
</dbReference>
<comment type="pathway">
    <text evidence="2 12">Cofactor biosynthesis; riboflavin biosynthesis; 5-amino-6-(D-ribitylamino)uracil from GTP: step 2/4.</text>
</comment>
<dbReference type="InterPro" id="IPR050765">
    <property type="entry name" value="Riboflavin_Biosynth_HTPR"/>
</dbReference>
<comment type="cofactor">
    <cofactor evidence="12">
        <name>Zn(2+)</name>
        <dbReference type="ChEBI" id="CHEBI:29105"/>
    </cofactor>
    <text evidence="12">Binds 1 zinc ion.</text>
</comment>
<evidence type="ECO:0000256" key="3">
    <source>
        <dbReference type="ARBA" id="ARBA00004910"/>
    </source>
</evidence>
<evidence type="ECO:0000256" key="4">
    <source>
        <dbReference type="ARBA" id="ARBA00005259"/>
    </source>
</evidence>
<comment type="function">
    <text evidence="1 12">Converts 2,5-diamino-6-(ribosylamino)-4(3h)-pyrimidinone 5'-phosphate into 5-amino-6-(ribosylamino)-2,4(1h,3h)-pyrimidinedione 5'-phosphate.</text>
</comment>
<keyword evidence="6 12" id="KW-0686">Riboflavin biosynthesis</keyword>
<dbReference type="Pfam" id="PF00383">
    <property type="entry name" value="dCMP_cyt_deam_1"/>
    <property type="match status" value="1"/>
</dbReference>
<gene>
    <name evidence="14" type="primary">ribD</name>
    <name evidence="14" type="ORF">TBK1r_33480</name>
</gene>
<dbReference type="SUPFAM" id="SSF53927">
    <property type="entry name" value="Cytidine deaminase-like"/>
    <property type="match status" value="1"/>
</dbReference>
<dbReference type="EC" id="3.5.4.26" evidence="12"/>
<dbReference type="EMBL" id="CP036432">
    <property type="protein sequence ID" value="QDV84403.1"/>
    <property type="molecule type" value="Genomic_DNA"/>
</dbReference>
<dbReference type="RefSeq" id="WP_145212621.1">
    <property type="nucleotide sequence ID" value="NZ_CP036432.1"/>
</dbReference>
<feature type="domain" description="CMP/dCMP-type deaminase" evidence="13">
    <location>
        <begin position="7"/>
        <end position="131"/>
    </location>
</feature>
<dbReference type="PANTHER" id="PTHR38011:SF7">
    <property type="entry name" value="2,5-DIAMINO-6-RIBOSYLAMINO-4(3H)-PYRIMIDINONE 5'-PHOSPHATE REDUCTASE"/>
    <property type="match status" value="1"/>
</dbReference>
<reference evidence="14 15" key="1">
    <citation type="submission" date="2019-02" db="EMBL/GenBank/DDBJ databases">
        <title>Deep-cultivation of Planctomycetes and their phenomic and genomic characterization uncovers novel biology.</title>
        <authorList>
            <person name="Wiegand S."/>
            <person name="Jogler M."/>
            <person name="Boedeker C."/>
            <person name="Pinto D."/>
            <person name="Vollmers J."/>
            <person name="Rivas-Marin E."/>
            <person name="Kohn T."/>
            <person name="Peeters S.H."/>
            <person name="Heuer A."/>
            <person name="Rast P."/>
            <person name="Oberbeckmann S."/>
            <person name="Bunk B."/>
            <person name="Jeske O."/>
            <person name="Meyerdierks A."/>
            <person name="Storesund J.E."/>
            <person name="Kallscheuer N."/>
            <person name="Luecker S."/>
            <person name="Lage O.M."/>
            <person name="Pohl T."/>
            <person name="Merkel B.J."/>
            <person name="Hornburger P."/>
            <person name="Mueller R.-W."/>
            <person name="Bruemmer F."/>
            <person name="Labrenz M."/>
            <person name="Spormann A.M."/>
            <person name="Op den Camp H."/>
            <person name="Overmann J."/>
            <person name="Amann R."/>
            <person name="Jetten M.S.M."/>
            <person name="Mascher T."/>
            <person name="Medema M.H."/>
            <person name="Devos D.P."/>
            <person name="Kaster A.-K."/>
            <person name="Ovreas L."/>
            <person name="Rohde M."/>
            <person name="Galperin M.Y."/>
            <person name="Jogler C."/>
        </authorList>
    </citation>
    <scope>NUCLEOTIDE SEQUENCE [LARGE SCALE GENOMIC DNA]</scope>
    <source>
        <strain evidence="14 15">TBK1r</strain>
    </source>
</reference>
<organism evidence="14 15">
    <name type="scientific">Stieleria magnilauensis</name>
    <dbReference type="NCBI Taxonomy" id="2527963"/>
    <lineage>
        <taxon>Bacteria</taxon>
        <taxon>Pseudomonadati</taxon>
        <taxon>Planctomycetota</taxon>
        <taxon>Planctomycetia</taxon>
        <taxon>Pirellulales</taxon>
        <taxon>Pirellulaceae</taxon>
        <taxon>Stieleria</taxon>
    </lineage>
</organism>
<evidence type="ECO:0000256" key="8">
    <source>
        <dbReference type="ARBA" id="ARBA00022833"/>
    </source>
</evidence>
<dbReference type="PROSITE" id="PS51747">
    <property type="entry name" value="CYT_DCMP_DEAMINASES_2"/>
    <property type="match status" value="1"/>
</dbReference>
<comment type="catalytic activity">
    <reaction evidence="12">
        <text>2,5-diamino-6-hydroxy-4-(5-phosphoribosylamino)-pyrimidine + H2O + H(+) = 5-amino-6-(5-phospho-D-ribosylamino)uracil + NH4(+)</text>
        <dbReference type="Rhea" id="RHEA:21868"/>
        <dbReference type="ChEBI" id="CHEBI:15377"/>
        <dbReference type="ChEBI" id="CHEBI:15378"/>
        <dbReference type="ChEBI" id="CHEBI:28938"/>
        <dbReference type="ChEBI" id="CHEBI:58453"/>
        <dbReference type="ChEBI" id="CHEBI:58614"/>
        <dbReference type="EC" id="3.5.4.26"/>
    </reaction>
</comment>
<evidence type="ECO:0000256" key="6">
    <source>
        <dbReference type="ARBA" id="ARBA00022619"/>
    </source>
</evidence>
<evidence type="ECO:0000259" key="13">
    <source>
        <dbReference type="PROSITE" id="PS51747"/>
    </source>
</evidence>